<dbReference type="RefSeq" id="WP_241552154.1">
    <property type="nucleotide sequence ID" value="NZ_JANCNS010000003.1"/>
</dbReference>
<comment type="caution">
    <text evidence="1">The sequence shown here is derived from an EMBL/GenBank/DDBJ whole genome shotgun (WGS) entry which is preliminary data.</text>
</comment>
<dbReference type="Proteomes" id="UP001155280">
    <property type="component" value="Unassembled WGS sequence"/>
</dbReference>
<name>A0A9X2KZP1_9FLAO</name>
<proteinExistence type="predicted"/>
<protein>
    <submittedName>
        <fullName evidence="1">Uncharacterized protein</fullName>
    </submittedName>
</protein>
<evidence type="ECO:0000313" key="1">
    <source>
        <dbReference type="EMBL" id="MCP9201287.1"/>
    </source>
</evidence>
<sequence>MKKNLILLCLCILTISCSKDDETYVNPINPPAWLLGTWQADTYEDSRTGFEITEDDIIVLSGSGEISQKDHLKSMHDSSVSMGILEINNEEHFRLELNYPEGNTVMFSFSKIDDQQISWYKTLDEVVTLTKQ</sequence>
<keyword evidence="2" id="KW-1185">Reference proteome</keyword>
<reference evidence="1" key="1">
    <citation type="submission" date="2022-07" db="EMBL/GenBank/DDBJ databases">
        <title>Gramela sediminis sp. nov., isolated from deep-sea sediment of the Indian Ocean.</title>
        <authorList>
            <person name="Shi H."/>
        </authorList>
    </citation>
    <scope>NUCLEOTIDE SEQUENCE</scope>
    <source>
        <strain evidence="1">GC03-9</strain>
    </source>
</reference>
<dbReference type="PROSITE" id="PS51257">
    <property type="entry name" value="PROKAR_LIPOPROTEIN"/>
    <property type="match status" value="1"/>
</dbReference>
<organism evidence="1 2">
    <name type="scientific">Christiangramia oceanisediminis</name>
    <dbReference type="NCBI Taxonomy" id="2920386"/>
    <lineage>
        <taxon>Bacteria</taxon>
        <taxon>Pseudomonadati</taxon>
        <taxon>Bacteroidota</taxon>
        <taxon>Flavobacteriia</taxon>
        <taxon>Flavobacteriales</taxon>
        <taxon>Flavobacteriaceae</taxon>
        <taxon>Christiangramia</taxon>
    </lineage>
</organism>
<dbReference type="AlphaFoldDB" id="A0A9X2KZP1"/>
<gene>
    <name evidence="1" type="ORF">MKO06_15360</name>
</gene>
<accession>A0A9X2KZP1</accession>
<evidence type="ECO:0000313" key="2">
    <source>
        <dbReference type="Proteomes" id="UP001155280"/>
    </source>
</evidence>
<dbReference type="EMBL" id="JANCNS010000003">
    <property type="protein sequence ID" value="MCP9201287.1"/>
    <property type="molecule type" value="Genomic_DNA"/>
</dbReference>